<dbReference type="GO" id="GO:0022857">
    <property type="term" value="F:transmembrane transporter activity"/>
    <property type="evidence" value="ECO:0007669"/>
    <property type="project" value="InterPro"/>
</dbReference>
<feature type="transmembrane region" description="Helical" evidence="7">
    <location>
        <begin position="442"/>
        <end position="463"/>
    </location>
</feature>
<reference evidence="9 10" key="1">
    <citation type="journal article" date="2019" name="Nat. Ecol. Evol.">
        <title>Megaphylogeny resolves global patterns of mushroom evolution.</title>
        <authorList>
            <person name="Varga T."/>
            <person name="Krizsan K."/>
            <person name="Foldi C."/>
            <person name="Dima B."/>
            <person name="Sanchez-Garcia M."/>
            <person name="Sanchez-Ramirez S."/>
            <person name="Szollosi G.J."/>
            <person name="Szarkandi J.G."/>
            <person name="Papp V."/>
            <person name="Albert L."/>
            <person name="Andreopoulos W."/>
            <person name="Angelini C."/>
            <person name="Antonin V."/>
            <person name="Barry K.W."/>
            <person name="Bougher N.L."/>
            <person name="Buchanan P."/>
            <person name="Buyck B."/>
            <person name="Bense V."/>
            <person name="Catcheside P."/>
            <person name="Chovatia M."/>
            <person name="Cooper J."/>
            <person name="Damon W."/>
            <person name="Desjardin D."/>
            <person name="Finy P."/>
            <person name="Geml J."/>
            <person name="Haridas S."/>
            <person name="Hughes K."/>
            <person name="Justo A."/>
            <person name="Karasinski D."/>
            <person name="Kautmanova I."/>
            <person name="Kiss B."/>
            <person name="Kocsube S."/>
            <person name="Kotiranta H."/>
            <person name="LaButti K.M."/>
            <person name="Lechner B.E."/>
            <person name="Liimatainen K."/>
            <person name="Lipzen A."/>
            <person name="Lukacs Z."/>
            <person name="Mihaltcheva S."/>
            <person name="Morgado L.N."/>
            <person name="Niskanen T."/>
            <person name="Noordeloos M.E."/>
            <person name="Ohm R.A."/>
            <person name="Ortiz-Santana B."/>
            <person name="Ovrebo C."/>
            <person name="Racz N."/>
            <person name="Riley R."/>
            <person name="Savchenko A."/>
            <person name="Shiryaev A."/>
            <person name="Soop K."/>
            <person name="Spirin V."/>
            <person name="Szebenyi C."/>
            <person name="Tomsovsky M."/>
            <person name="Tulloss R.E."/>
            <person name="Uehling J."/>
            <person name="Grigoriev I.V."/>
            <person name="Vagvolgyi C."/>
            <person name="Papp T."/>
            <person name="Martin F.M."/>
            <person name="Miettinen O."/>
            <person name="Hibbett D.S."/>
            <person name="Nagy L.G."/>
        </authorList>
    </citation>
    <scope>NUCLEOTIDE SEQUENCE [LARGE SCALE GENOMIC DNA]</scope>
    <source>
        <strain evidence="9 10">CBS 962.96</strain>
    </source>
</reference>
<feature type="transmembrane region" description="Helical" evidence="7">
    <location>
        <begin position="94"/>
        <end position="116"/>
    </location>
</feature>
<dbReference type="FunFam" id="1.20.1250.20:FF:000018">
    <property type="entry name" value="MFS transporter permease"/>
    <property type="match status" value="1"/>
</dbReference>
<dbReference type="Pfam" id="PF07690">
    <property type="entry name" value="MFS_1"/>
    <property type="match status" value="1"/>
</dbReference>
<dbReference type="SUPFAM" id="SSF103473">
    <property type="entry name" value="MFS general substrate transporter"/>
    <property type="match status" value="1"/>
</dbReference>
<evidence type="ECO:0000256" key="5">
    <source>
        <dbReference type="ARBA" id="ARBA00023136"/>
    </source>
</evidence>
<feature type="transmembrane region" description="Helical" evidence="7">
    <location>
        <begin position="350"/>
        <end position="370"/>
    </location>
</feature>
<feature type="transmembrane region" description="Helical" evidence="7">
    <location>
        <begin position="322"/>
        <end position="343"/>
    </location>
</feature>
<evidence type="ECO:0000256" key="7">
    <source>
        <dbReference type="SAM" id="Phobius"/>
    </source>
</evidence>
<name>A0A4S8MQ28_DENBC</name>
<feature type="transmembrane region" description="Helical" evidence="7">
    <location>
        <begin position="213"/>
        <end position="238"/>
    </location>
</feature>
<dbReference type="InterPro" id="IPR036259">
    <property type="entry name" value="MFS_trans_sf"/>
</dbReference>
<evidence type="ECO:0000256" key="1">
    <source>
        <dbReference type="ARBA" id="ARBA00004141"/>
    </source>
</evidence>
<feature type="region of interest" description="Disordered" evidence="6">
    <location>
        <begin position="1"/>
        <end position="28"/>
    </location>
</feature>
<protein>
    <submittedName>
        <fullName evidence="9">MFS general substrate transporter</fullName>
    </submittedName>
</protein>
<dbReference type="PANTHER" id="PTHR43791">
    <property type="entry name" value="PERMEASE-RELATED"/>
    <property type="match status" value="1"/>
</dbReference>
<sequence>MSTIDSSTRASDKPSSLSSRNEKEKDVGVRLNTLEATEDLDPSFESRTMRYVDLRILPFLALVYSFSLIDRINLGAARTAGMGDALGLEKGERFSIATCLYFVPYILFQIPGNLFLRRLGARNLITACVIGWGAIQLAMAFVPTWGYLTLCRILLGAFEAAFFPALVFIISTWYRRHEVQKRLAAFYLLSVTISGFSSILAYVLSLLGGKRGIAGWSWIFLIEGVITMFLGVIGYFILPDFPDRNRFLSPAQTALVLKRVELDRHDSVPDRITLAKVINHLKDWTLWAYGVMFACSTLPAYMLAYFISIILKGMGFSTTDSLLLSAPPYGPAFISAMFFAWISDKKKHRAGFIGIQALITLVGVCLTAFARSNGVRYFGTFLINAGSSGCIPGIMAYGANNVVSQSKRAVQTALTVAFGGIGGIIASTVFREEDFPKYLPGLWVTLAAQLLMIALLCATTLHFRRLNRLAREGKLHQPLEGQEGFFYTL</sequence>
<dbReference type="GO" id="GO:0016020">
    <property type="term" value="C:membrane"/>
    <property type="evidence" value="ECO:0007669"/>
    <property type="project" value="UniProtKB-SubCell"/>
</dbReference>
<feature type="transmembrane region" description="Helical" evidence="7">
    <location>
        <begin position="286"/>
        <end position="310"/>
    </location>
</feature>
<dbReference type="OrthoDB" id="3639251at2759"/>
<dbReference type="InterPro" id="IPR020846">
    <property type="entry name" value="MFS_dom"/>
</dbReference>
<feature type="domain" description="Major facilitator superfamily (MFS) profile" evidence="8">
    <location>
        <begin position="56"/>
        <end position="465"/>
    </location>
</feature>
<evidence type="ECO:0000256" key="3">
    <source>
        <dbReference type="ARBA" id="ARBA00022692"/>
    </source>
</evidence>
<dbReference type="Proteomes" id="UP000297245">
    <property type="component" value="Unassembled WGS sequence"/>
</dbReference>
<keyword evidence="4 7" id="KW-1133">Transmembrane helix</keyword>
<feature type="compositionally biased region" description="Polar residues" evidence="6">
    <location>
        <begin position="1"/>
        <end position="19"/>
    </location>
</feature>
<dbReference type="PANTHER" id="PTHR43791:SF3">
    <property type="entry name" value="MAJOR FACILITATOR SUPERFAMILY (MFS) PROFILE DOMAIN-CONTAINING PROTEIN"/>
    <property type="match status" value="1"/>
</dbReference>
<evidence type="ECO:0000313" key="9">
    <source>
        <dbReference type="EMBL" id="THV05150.1"/>
    </source>
</evidence>
<evidence type="ECO:0000313" key="10">
    <source>
        <dbReference type="Proteomes" id="UP000297245"/>
    </source>
</evidence>
<accession>A0A4S8MQ28</accession>
<evidence type="ECO:0000256" key="4">
    <source>
        <dbReference type="ARBA" id="ARBA00022989"/>
    </source>
</evidence>
<dbReference type="AlphaFoldDB" id="A0A4S8MQ28"/>
<evidence type="ECO:0000259" key="8">
    <source>
        <dbReference type="PROSITE" id="PS50850"/>
    </source>
</evidence>
<evidence type="ECO:0000256" key="6">
    <source>
        <dbReference type="SAM" id="MobiDB-lite"/>
    </source>
</evidence>
<feature type="transmembrane region" description="Helical" evidence="7">
    <location>
        <begin position="123"/>
        <end position="147"/>
    </location>
</feature>
<feature type="transmembrane region" description="Helical" evidence="7">
    <location>
        <begin position="56"/>
        <end position="74"/>
    </location>
</feature>
<evidence type="ECO:0000256" key="2">
    <source>
        <dbReference type="ARBA" id="ARBA00022448"/>
    </source>
</evidence>
<organism evidence="9 10">
    <name type="scientific">Dendrothele bispora (strain CBS 962.96)</name>
    <dbReference type="NCBI Taxonomy" id="1314807"/>
    <lineage>
        <taxon>Eukaryota</taxon>
        <taxon>Fungi</taxon>
        <taxon>Dikarya</taxon>
        <taxon>Basidiomycota</taxon>
        <taxon>Agaricomycotina</taxon>
        <taxon>Agaricomycetes</taxon>
        <taxon>Agaricomycetidae</taxon>
        <taxon>Agaricales</taxon>
        <taxon>Agaricales incertae sedis</taxon>
        <taxon>Dendrothele</taxon>
    </lineage>
</organism>
<proteinExistence type="predicted"/>
<dbReference type="PROSITE" id="PS50850">
    <property type="entry name" value="MFS"/>
    <property type="match status" value="1"/>
</dbReference>
<feature type="transmembrane region" description="Helical" evidence="7">
    <location>
        <begin position="153"/>
        <end position="174"/>
    </location>
</feature>
<keyword evidence="3 7" id="KW-0812">Transmembrane</keyword>
<dbReference type="FunFam" id="1.20.1250.20:FF:000013">
    <property type="entry name" value="MFS general substrate transporter"/>
    <property type="match status" value="1"/>
</dbReference>
<gene>
    <name evidence="9" type="ORF">K435DRAFT_746014</name>
</gene>
<feature type="transmembrane region" description="Helical" evidence="7">
    <location>
        <begin position="409"/>
        <end position="430"/>
    </location>
</feature>
<feature type="transmembrane region" description="Helical" evidence="7">
    <location>
        <begin position="376"/>
        <end position="397"/>
    </location>
</feature>
<keyword evidence="10" id="KW-1185">Reference proteome</keyword>
<dbReference type="EMBL" id="ML179051">
    <property type="protein sequence ID" value="THV05150.1"/>
    <property type="molecule type" value="Genomic_DNA"/>
</dbReference>
<feature type="transmembrane region" description="Helical" evidence="7">
    <location>
        <begin position="186"/>
        <end position="207"/>
    </location>
</feature>
<dbReference type="InterPro" id="IPR011701">
    <property type="entry name" value="MFS"/>
</dbReference>
<keyword evidence="2" id="KW-0813">Transport</keyword>
<keyword evidence="5 7" id="KW-0472">Membrane</keyword>
<dbReference type="Gene3D" id="1.20.1250.20">
    <property type="entry name" value="MFS general substrate transporter like domains"/>
    <property type="match status" value="2"/>
</dbReference>
<comment type="subcellular location">
    <subcellularLocation>
        <location evidence="1">Membrane</location>
        <topology evidence="1">Multi-pass membrane protein</topology>
    </subcellularLocation>
</comment>